<keyword evidence="2" id="KW-0547">Nucleotide-binding</keyword>
<name>A0A9D6Z1I4_9BACT</name>
<gene>
    <name evidence="4" type="ORF">HY912_16615</name>
</gene>
<sequence length="208" mass="23096">MVTSPKVFISTVRKVCNIAMARMATQIMLGKKLEDVDLKPIFIPHYGVKKSVFPFNMLPKVDPVQGPEMRSTGEVLGLADSFGPAFYKAQEATQAPLLSGGVVLISGTARVRPAVLEVARQFVDLGFRIKATEGTHRYLILMRIQRRKIGGPCLVKSFPPNPLPETSIICRNPKFPFRKWGVRRVLKVLEVGFGEELLTRSASPILHI</sequence>
<proteinExistence type="predicted"/>
<dbReference type="Gene3D" id="3.30.470.20">
    <property type="entry name" value="ATP-grasp fold, B domain"/>
    <property type="match status" value="1"/>
</dbReference>
<evidence type="ECO:0000256" key="2">
    <source>
        <dbReference type="ARBA" id="ARBA00022741"/>
    </source>
</evidence>
<evidence type="ECO:0000313" key="5">
    <source>
        <dbReference type="Proteomes" id="UP000807825"/>
    </source>
</evidence>
<keyword evidence="1" id="KW-0436">Ligase</keyword>
<dbReference type="GO" id="GO:0006541">
    <property type="term" value="P:glutamine metabolic process"/>
    <property type="evidence" value="ECO:0007669"/>
    <property type="project" value="TreeGrafter"/>
</dbReference>
<protein>
    <submittedName>
        <fullName evidence="4">Uncharacterized protein</fullName>
    </submittedName>
</protein>
<dbReference type="Gene3D" id="3.40.50.1380">
    <property type="entry name" value="Methylglyoxal synthase-like domain"/>
    <property type="match status" value="1"/>
</dbReference>
<organism evidence="4 5">
    <name type="scientific">Desulfomonile tiedjei</name>
    <dbReference type="NCBI Taxonomy" id="2358"/>
    <lineage>
        <taxon>Bacteria</taxon>
        <taxon>Pseudomonadati</taxon>
        <taxon>Thermodesulfobacteriota</taxon>
        <taxon>Desulfomonilia</taxon>
        <taxon>Desulfomonilales</taxon>
        <taxon>Desulfomonilaceae</taxon>
        <taxon>Desulfomonile</taxon>
    </lineage>
</organism>
<evidence type="ECO:0000313" key="4">
    <source>
        <dbReference type="EMBL" id="MBI5251113.1"/>
    </source>
</evidence>
<evidence type="ECO:0000256" key="3">
    <source>
        <dbReference type="ARBA" id="ARBA00022840"/>
    </source>
</evidence>
<dbReference type="GO" id="GO:0005524">
    <property type="term" value="F:ATP binding"/>
    <property type="evidence" value="ECO:0007669"/>
    <property type="project" value="UniProtKB-KW"/>
</dbReference>
<dbReference type="PANTHER" id="PTHR11405:SF53">
    <property type="entry name" value="CARBAMOYL-PHOSPHATE SYNTHASE [AMMONIA], MITOCHONDRIAL"/>
    <property type="match status" value="1"/>
</dbReference>
<accession>A0A9D6Z1I4</accession>
<dbReference type="SUPFAM" id="SSF52335">
    <property type="entry name" value="Methylglyoxal synthase-like"/>
    <property type="match status" value="1"/>
</dbReference>
<comment type="caution">
    <text evidence="4">The sequence shown here is derived from an EMBL/GenBank/DDBJ whole genome shotgun (WGS) entry which is preliminary data.</text>
</comment>
<dbReference type="InterPro" id="IPR036914">
    <property type="entry name" value="MGS-like_dom_sf"/>
</dbReference>
<evidence type="ECO:0000256" key="1">
    <source>
        <dbReference type="ARBA" id="ARBA00022598"/>
    </source>
</evidence>
<dbReference type="Proteomes" id="UP000807825">
    <property type="component" value="Unassembled WGS sequence"/>
</dbReference>
<dbReference type="EMBL" id="JACRDE010000434">
    <property type="protein sequence ID" value="MBI5251113.1"/>
    <property type="molecule type" value="Genomic_DNA"/>
</dbReference>
<reference evidence="4" key="1">
    <citation type="submission" date="2020-07" db="EMBL/GenBank/DDBJ databases">
        <title>Huge and variable diversity of episymbiotic CPR bacteria and DPANN archaea in groundwater ecosystems.</title>
        <authorList>
            <person name="He C.Y."/>
            <person name="Keren R."/>
            <person name="Whittaker M."/>
            <person name="Farag I.F."/>
            <person name="Doudna J."/>
            <person name="Cate J.H.D."/>
            <person name="Banfield J.F."/>
        </authorList>
    </citation>
    <scope>NUCLEOTIDE SEQUENCE</scope>
    <source>
        <strain evidence="4">NC_groundwater_1664_Pr3_B-0.1um_52_9</strain>
    </source>
</reference>
<dbReference type="PANTHER" id="PTHR11405">
    <property type="entry name" value="CARBAMOYLTRANSFERASE FAMILY MEMBER"/>
    <property type="match status" value="1"/>
</dbReference>
<keyword evidence="3" id="KW-0067">ATP-binding</keyword>
<dbReference type="GO" id="GO:0005737">
    <property type="term" value="C:cytoplasm"/>
    <property type="evidence" value="ECO:0007669"/>
    <property type="project" value="TreeGrafter"/>
</dbReference>
<dbReference type="GO" id="GO:0004088">
    <property type="term" value="F:carbamoyl-phosphate synthase (glutamine-hydrolyzing) activity"/>
    <property type="evidence" value="ECO:0007669"/>
    <property type="project" value="TreeGrafter"/>
</dbReference>
<dbReference type="SUPFAM" id="SSF56059">
    <property type="entry name" value="Glutathione synthetase ATP-binding domain-like"/>
    <property type="match status" value="1"/>
</dbReference>
<dbReference type="AlphaFoldDB" id="A0A9D6Z1I4"/>